<accession>A0ABV1RKA5</accession>
<dbReference type="Proteomes" id="UP001467690">
    <property type="component" value="Unassembled WGS sequence"/>
</dbReference>
<dbReference type="InterPro" id="IPR003399">
    <property type="entry name" value="Mce/MlaD"/>
</dbReference>
<name>A0ABV1RKA5_9ALTE</name>
<proteinExistence type="predicted"/>
<dbReference type="PANTHER" id="PTHR33371:SF4">
    <property type="entry name" value="INTERMEMBRANE PHOSPHOLIPID TRANSPORT SYSTEM BINDING PROTEIN MLAD"/>
    <property type="match status" value="1"/>
</dbReference>
<dbReference type="EMBL" id="JBELOE010000259">
    <property type="protein sequence ID" value="MER2493305.1"/>
    <property type="molecule type" value="Genomic_DNA"/>
</dbReference>
<evidence type="ECO:0000259" key="1">
    <source>
        <dbReference type="Pfam" id="PF02470"/>
    </source>
</evidence>
<sequence>MNNRKIEVLVGFFIAAGIAAFLFLALSVANSGGFSNGDSYRLSAKFDNIGGLKVRSPVKVGGVVVGRVAEIKLDTNSFMAEVVMDISVDYKDFPETSSISILTAGLLGEQYLGLEPGFMMEGIETLKPGDYIQDTKSALVLEELIGQFLFSQGGED</sequence>
<organism evidence="2 3">
    <name type="scientific">Catenovulum sediminis</name>
    <dbReference type="NCBI Taxonomy" id="1740262"/>
    <lineage>
        <taxon>Bacteria</taxon>
        <taxon>Pseudomonadati</taxon>
        <taxon>Pseudomonadota</taxon>
        <taxon>Gammaproteobacteria</taxon>
        <taxon>Alteromonadales</taxon>
        <taxon>Alteromonadaceae</taxon>
        <taxon>Catenovulum</taxon>
    </lineage>
</organism>
<evidence type="ECO:0000313" key="3">
    <source>
        <dbReference type="Proteomes" id="UP001467690"/>
    </source>
</evidence>
<comment type="caution">
    <text evidence="2">The sequence shown here is derived from an EMBL/GenBank/DDBJ whole genome shotgun (WGS) entry which is preliminary data.</text>
</comment>
<dbReference type="InterPro" id="IPR030970">
    <property type="entry name" value="ABC_MlaD"/>
</dbReference>
<protein>
    <submittedName>
        <fullName evidence="2">Outer membrane lipid asymmetry maintenance protein MlaD</fullName>
    </submittedName>
</protein>
<reference evidence="2 3" key="1">
    <citation type="submission" date="2024-06" db="EMBL/GenBank/DDBJ databases">
        <authorList>
            <person name="Chen R.Y."/>
        </authorList>
    </citation>
    <scope>NUCLEOTIDE SEQUENCE [LARGE SCALE GENOMIC DNA]</scope>
    <source>
        <strain evidence="2 3">D2</strain>
    </source>
</reference>
<dbReference type="InterPro" id="IPR052336">
    <property type="entry name" value="MlaD_Phospholipid_Transporter"/>
</dbReference>
<keyword evidence="3" id="KW-1185">Reference proteome</keyword>
<dbReference type="NCBIfam" id="TIGR04430">
    <property type="entry name" value="OM_asym_MlaD"/>
    <property type="match status" value="1"/>
</dbReference>
<gene>
    <name evidence="2" type="primary">mlaD</name>
    <name evidence="2" type="ORF">ABS311_15605</name>
</gene>
<dbReference type="PANTHER" id="PTHR33371">
    <property type="entry name" value="INTERMEMBRANE PHOSPHOLIPID TRANSPORT SYSTEM BINDING PROTEIN MLAD-RELATED"/>
    <property type="match status" value="1"/>
</dbReference>
<dbReference type="Pfam" id="PF02470">
    <property type="entry name" value="MlaD"/>
    <property type="match status" value="1"/>
</dbReference>
<dbReference type="RefSeq" id="WP_143870579.1">
    <property type="nucleotide sequence ID" value="NZ_CP041660.1"/>
</dbReference>
<evidence type="ECO:0000313" key="2">
    <source>
        <dbReference type="EMBL" id="MER2493305.1"/>
    </source>
</evidence>
<feature type="domain" description="Mce/MlaD" evidence="1">
    <location>
        <begin position="39"/>
        <end position="117"/>
    </location>
</feature>